<accession>A0A6N0JIS9</accession>
<evidence type="ECO:0000313" key="2">
    <source>
        <dbReference type="EMBL" id="QKQ46606.1"/>
    </source>
</evidence>
<dbReference type="CDD" id="cd20699">
    <property type="entry name" value="CdiI_ECL-like"/>
    <property type="match status" value="1"/>
</dbReference>
<dbReference type="InterPro" id="IPR053755">
    <property type="entry name" value="CDI_immunity_sf"/>
</dbReference>
<organism evidence="2 3">
    <name type="scientific">Achromobacter denitrificans</name>
    <name type="common">Alcaligenes denitrificans</name>
    <dbReference type="NCBI Taxonomy" id="32002"/>
    <lineage>
        <taxon>Bacteria</taxon>
        <taxon>Pseudomonadati</taxon>
        <taxon>Pseudomonadota</taxon>
        <taxon>Betaproteobacteria</taxon>
        <taxon>Burkholderiales</taxon>
        <taxon>Alcaligenaceae</taxon>
        <taxon>Achromobacter</taxon>
    </lineage>
</organism>
<proteinExistence type="predicted"/>
<evidence type="ECO:0000313" key="3">
    <source>
        <dbReference type="Proteomes" id="UP000509782"/>
    </source>
</evidence>
<dbReference type="AlphaFoldDB" id="A0A6N0JIS9"/>
<evidence type="ECO:0000259" key="1">
    <source>
        <dbReference type="Pfam" id="PF18228"/>
    </source>
</evidence>
<feature type="domain" description="CdiI C-terminal" evidence="1">
    <location>
        <begin position="40"/>
        <end position="145"/>
    </location>
</feature>
<reference evidence="2 3" key="1">
    <citation type="submission" date="2020-05" db="EMBL/GenBank/DDBJ databases">
        <title>FDA dAtabase for Regulatory Grade micrObial Sequences (FDA-ARGOS): Supporting development and validation of Infectious Disease Dx tests.</title>
        <authorList>
            <person name="Sproer C."/>
            <person name="Gronow S."/>
            <person name="Severitt S."/>
            <person name="Schroder I."/>
            <person name="Tallon L."/>
            <person name="Sadzewicz L."/>
            <person name="Zhao X."/>
            <person name="Vavikolanu K."/>
            <person name="Mehta A."/>
            <person name="Aluvathingal J."/>
            <person name="Nadendla S."/>
            <person name="Myers T."/>
            <person name="Yan Y."/>
            <person name="Sichtig H."/>
        </authorList>
    </citation>
    <scope>NUCLEOTIDE SEQUENCE [LARGE SCALE GENOMIC DNA]</scope>
    <source>
        <strain evidence="2 3">FDAARGOS_787</strain>
    </source>
</reference>
<protein>
    <recommendedName>
        <fullName evidence="1">CdiI C-terminal domain-containing protein</fullName>
    </recommendedName>
</protein>
<dbReference type="EMBL" id="CP054569">
    <property type="protein sequence ID" value="QKQ46606.1"/>
    <property type="molecule type" value="Genomic_DNA"/>
</dbReference>
<dbReference type="Pfam" id="PF18228">
    <property type="entry name" value="CdiI_N"/>
    <property type="match status" value="1"/>
</dbReference>
<dbReference type="RefSeq" id="WP_174716024.1">
    <property type="nucleotide sequence ID" value="NZ_CP054569.1"/>
</dbReference>
<dbReference type="Gene3D" id="3.30.2450.20">
    <property type="match status" value="1"/>
</dbReference>
<gene>
    <name evidence="2" type="ORF">FOC81_07830</name>
</gene>
<name>A0A6N0JIS9_ACHDE</name>
<dbReference type="Proteomes" id="UP000509782">
    <property type="component" value="Chromosome"/>
</dbReference>
<sequence length="149" mass="17092">MGEKMSFGISLKGEVLKEFDETVLRGEVEIDGYKESFFAPVGYWSKDDYLRSWKQSLAEGLQNGRHSALLTSMRDPEVSNFLFYWVVFIEGEDAYIQNSVLFLDELSAPFVPDNVNIYIPERAEINEDGMIVSQWKIGVSSIVDFYHTL</sequence>
<dbReference type="InterPro" id="IPR040509">
    <property type="entry name" value="CdiI_C"/>
</dbReference>